<dbReference type="SUPFAM" id="SSF46689">
    <property type="entry name" value="Homeodomain-like"/>
    <property type="match status" value="1"/>
</dbReference>
<feature type="domain" description="Homeobox" evidence="8">
    <location>
        <begin position="124"/>
        <end position="184"/>
    </location>
</feature>
<feature type="compositionally biased region" description="Polar residues" evidence="7">
    <location>
        <begin position="45"/>
        <end position="56"/>
    </location>
</feature>
<reference evidence="9 10" key="1">
    <citation type="submission" date="2023-04" db="EMBL/GenBank/DDBJ databases">
        <title>Genome of Basidiobolus ranarum AG-B5.</title>
        <authorList>
            <person name="Stajich J.E."/>
            <person name="Carter-House D."/>
            <person name="Gryganskyi A."/>
        </authorList>
    </citation>
    <scope>NUCLEOTIDE SEQUENCE [LARGE SCALE GENOMIC DNA]</scope>
    <source>
        <strain evidence="9 10">AG-B5</strain>
    </source>
</reference>
<organism evidence="9 10">
    <name type="scientific">Basidiobolus ranarum</name>
    <dbReference type="NCBI Taxonomy" id="34480"/>
    <lineage>
        <taxon>Eukaryota</taxon>
        <taxon>Fungi</taxon>
        <taxon>Fungi incertae sedis</taxon>
        <taxon>Zoopagomycota</taxon>
        <taxon>Entomophthoromycotina</taxon>
        <taxon>Basidiobolomycetes</taxon>
        <taxon>Basidiobolales</taxon>
        <taxon>Basidiobolaceae</taxon>
        <taxon>Basidiobolus</taxon>
    </lineage>
</organism>
<evidence type="ECO:0000259" key="8">
    <source>
        <dbReference type="PROSITE" id="PS50071"/>
    </source>
</evidence>
<evidence type="ECO:0000256" key="1">
    <source>
        <dbReference type="ARBA" id="ARBA00004123"/>
    </source>
</evidence>
<name>A0ABR2WRQ7_9FUNG</name>
<dbReference type="EMBL" id="JASJQH010000473">
    <property type="protein sequence ID" value="KAK9764205.1"/>
    <property type="molecule type" value="Genomic_DNA"/>
</dbReference>
<evidence type="ECO:0000313" key="10">
    <source>
        <dbReference type="Proteomes" id="UP001479436"/>
    </source>
</evidence>
<evidence type="ECO:0000256" key="3">
    <source>
        <dbReference type="ARBA" id="ARBA00023155"/>
    </source>
</evidence>
<evidence type="ECO:0000313" key="9">
    <source>
        <dbReference type="EMBL" id="KAK9764205.1"/>
    </source>
</evidence>
<dbReference type="Gene3D" id="1.10.10.60">
    <property type="entry name" value="Homeodomain-like"/>
    <property type="match status" value="1"/>
</dbReference>
<dbReference type="CDD" id="cd00086">
    <property type="entry name" value="homeodomain"/>
    <property type="match status" value="1"/>
</dbReference>
<feature type="region of interest" description="Disordered" evidence="7">
    <location>
        <begin position="1"/>
        <end position="20"/>
    </location>
</feature>
<dbReference type="PROSITE" id="PS00027">
    <property type="entry name" value="HOMEOBOX_1"/>
    <property type="match status" value="1"/>
</dbReference>
<dbReference type="Proteomes" id="UP001479436">
    <property type="component" value="Unassembled WGS sequence"/>
</dbReference>
<protein>
    <recommendedName>
        <fullName evidence="8">Homeobox domain-containing protein</fullName>
    </recommendedName>
</protein>
<dbReference type="PROSITE" id="PS50071">
    <property type="entry name" value="HOMEOBOX_2"/>
    <property type="match status" value="1"/>
</dbReference>
<dbReference type="Pfam" id="PF24818">
    <property type="entry name" value="PH_TRF2_HOY1"/>
    <property type="match status" value="1"/>
</dbReference>
<dbReference type="PANTHER" id="PTHR24324">
    <property type="entry name" value="HOMEOBOX PROTEIN HHEX"/>
    <property type="match status" value="1"/>
</dbReference>
<evidence type="ECO:0000256" key="7">
    <source>
        <dbReference type="SAM" id="MobiDB-lite"/>
    </source>
</evidence>
<evidence type="ECO:0000256" key="4">
    <source>
        <dbReference type="ARBA" id="ARBA00023242"/>
    </source>
</evidence>
<dbReference type="InterPro" id="IPR017970">
    <property type="entry name" value="Homeobox_CS"/>
</dbReference>
<dbReference type="InterPro" id="IPR051000">
    <property type="entry name" value="Homeobox_DNA-bind_prot"/>
</dbReference>
<dbReference type="SMART" id="SM00389">
    <property type="entry name" value="HOX"/>
    <property type="match status" value="1"/>
</dbReference>
<feature type="compositionally biased region" description="Basic and acidic residues" evidence="7">
    <location>
        <begin position="115"/>
        <end position="126"/>
    </location>
</feature>
<comment type="subcellular location">
    <subcellularLocation>
        <location evidence="1 5 6">Nucleus</location>
    </subcellularLocation>
</comment>
<dbReference type="InterPro" id="IPR001356">
    <property type="entry name" value="HD"/>
</dbReference>
<keyword evidence="2 5" id="KW-0238">DNA-binding</keyword>
<keyword evidence="4 5" id="KW-0539">Nucleus</keyword>
<dbReference type="Pfam" id="PF00046">
    <property type="entry name" value="Homeodomain"/>
    <property type="match status" value="1"/>
</dbReference>
<sequence>MSSELVNYNGEPPKKKYRPSLVSDAIESDYIDETDFAQYIDTSSFDFTGESDSADIQSLKDDNIEFSEKPTKKDLQAQKSAENTATPLESETLENVKASEDHSDTELPEHDDDVSDSREDKKDTASSKKRTRATAEQLSILEETFLTNTSPNSKVREALAERVKMSERSIQIWFQNRRAKVKLMQKRSHMLQEEAFKQQYLSTCMAGYNTNLYPFRMGMAPYPNGRVPLPRSNTEFIPPNIPRASPVPHPSQHLGVNMSGYYPPQYPGQIPIGYSPQPFMAGQDHIGGSMRERPTMMVRSMSAPTTPNAASTDGCYTFSCDTLGVGSWRRMSITSTDLICFFNTVERKMTWQIMDNNARFKLEFPFTAVVGLEYQTLDAVFSQLAIDISQTPSFYMEVKSGNGHVWTPCRDFTEGKQASRFFRHVIKGHSQPLKSQLVMLMQADPNLQRVTQIDAPGSTLSSQMIPERPQSFPVVSSTDSHAANIEFASRRAISVPMLNMVGPGERPRAVSMVSEMGQFVSSEMTPELQEQLIATLNQGSTIAIGSNMATPPLAEHDFNQPSASNSPIENSTPTPSELVLTSPLSLYQNALEQSQYTSSAVSNQSTIDPMFGNLVPQMPSNDGLLNYDHEVYDQILVGGYQGGYQAELLNQEYNGQF</sequence>
<feature type="compositionally biased region" description="Polar residues" evidence="7">
    <location>
        <begin position="559"/>
        <end position="575"/>
    </location>
</feature>
<dbReference type="InterPro" id="IPR057939">
    <property type="entry name" value="TRF2_HOY1_PH"/>
</dbReference>
<keyword evidence="3 5" id="KW-0371">Homeobox</keyword>
<feature type="DNA-binding region" description="Homeobox" evidence="5">
    <location>
        <begin position="126"/>
        <end position="185"/>
    </location>
</feature>
<evidence type="ECO:0000256" key="6">
    <source>
        <dbReference type="RuleBase" id="RU000682"/>
    </source>
</evidence>
<gene>
    <name evidence="9" type="ORF">K7432_008489</name>
</gene>
<keyword evidence="10" id="KW-1185">Reference proteome</keyword>
<dbReference type="PANTHER" id="PTHR24324:SF5">
    <property type="entry name" value="HEMATOPOIETICALLY-EXPRESSED HOMEOBOX PROTEIN HHEX"/>
    <property type="match status" value="1"/>
</dbReference>
<feature type="compositionally biased region" description="Basic and acidic residues" evidence="7">
    <location>
        <begin position="58"/>
        <end position="76"/>
    </location>
</feature>
<feature type="compositionally biased region" description="Polar residues" evidence="7">
    <location>
        <begin position="77"/>
        <end position="89"/>
    </location>
</feature>
<proteinExistence type="predicted"/>
<feature type="region of interest" description="Disordered" evidence="7">
    <location>
        <begin position="551"/>
        <end position="577"/>
    </location>
</feature>
<feature type="region of interest" description="Disordered" evidence="7">
    <location>
        <begin position="45"/>
        <end position="134"/>
    </location>
</feature>
<feature type="compositionally biased region" description="Basic and acidic residues" evidence="7">
    <location>
        <begin position="97"/>
        <end position="108"/>
    </location>
</feature>
<dbReference type="InterPro" id="IPR009057">
    <property type="entry name" value="Homeodomain-like_sf"/>
</dbReference>
<evidence type="ECO:0000256" key="2">
    <source>
        <dbReference type="ARBA" id="ARBA00023125"/>
    </source>
</evidence>
<accession>A0ABR2WRQ7</accession>
<evidence type="ECO:0000256" key="5">
    <source>
        <dbReference type="PROSITE-ProRule" id="PRU00108"/>
    </source>
</evidence>
<comment type="caution">
    <text evidence="9">The sequence shown here is derived from an EMBL/GenBank/DDBJ whole genome shotgun (WGS) entry which is preliminary data.</text>
</comment>